<dbReference type="AlphaFoldDB" id="A0A498BWL0"/>
<evidence type="ECO:0000313" key="3">
    <source>
        <dbReference type="Proteomes" id="UP000273158"/>
    </source>
</evidence>
<organism evidence="2 3">
    <name type="scientific">Microbacterium telephonicum</name>
    <dbReference type="NCBI Taxonomy" id="1714841"/>
    <lineage>
        <taxon>Bacteria</taxon>
        <taxon>Bacillati</taxon>
        <taxon>Actinomycetota</taxon>
        <taxon>Actinomycetes</taxon>
        <taxon>Micrococcales</taxon>
        <taxon>Microbacteriaceae</taxon>
        <taxon>Microbacterium</taxon>
    </lineage>
</organism>
<name>A0A498BWL0_9MICO</name>
<evidence type="ECO:0000313" key="2">
    <source>
        <dbReference type="EMBL" id="RLK47845.1"/>
    </source>
</evidence>
<reference evidence="2 3" key="1">
    <citation type="journal article" date="2015" name="Stand. Genomic Sci.">
        <title>Genomic Encyclopedia of Bacterial and Archaeal Type Strains, Phase III: the genomes of soil and plant-associated and newly described type strains.</title>
        <authorList>
            <person name="Whitman W.B."/>
            <person name="Woyke T."/>
            <person name="Klenk H.P."/>
            <person name="Zhou Y."/>
            <person name="Lilburn T.G."/>
            <person name="Beck B.J."/>
            <person name="De Vos P."/>
            <person name="Vandamme P."/>
            <person name="Eisen J.A."/>
            <person name="Garrity G."/>
            <person name="Hugenholtz P."/>
            <person name="Kyrpides N.C."/>
        </authorList>
    </citation>
    <scope>NUCLEOTIDE SEQUENCE [LARGE SCALE GENOMIC DNA]</scope>
    <source>
        <strain evidence="2 3">S2T63</strain>
    </source>
</reference>
<sequence>MSSRLPLALTAAALGAVLLAGCTADPTAGSTSAPQSTTAPDTQTTADACAAVEDAVTGAVDAFQKVDPTDPQAAAQAFDDLASSLGTAADAVSDSEVGALLPRLQQDFATAAEVMGAVAGGDLGRVGDLQAPTADIQDAFGEFAALCR</sequence>
<dbReference type="OrthoDB" id="5080160at2"/>
<evidence type="ECO:0008006" key="4">
    <source>
        <dbReference type="Google" id="ProtNLM"/>
    </source>
</evidence>
<protein>
    <recommendedName>
        <fullName evidence="4">Lipoprotein</fullName>
    </recommendedName>
</protein>
<gene>
    <name evidence="2" type="ORF">C7474_2444</name>
</gene>
<evidence type="ECO:0000256" key="1">
    <source>
        <dbReference type="SAM" id="SignalP"/>
    </source>
</evidence>
<dbReference type="RefSeq" id="WP_121060292.1">
    <property type="nucleotide sequence ID" value="NZ_RCDB01000003.1"/>
</dbReference>
<feature type="signal peptide" evidence="1">
    <location>
        <begin position="1"/>
        <end position="24"/>
    </location>
</feature>
<dbReference type="EMBL" id="RCDB01000003">
    <property type="protein sequence ID" value="RLK47845.1"/>
    <property type="molecule type" value="Genomic_DNA"/>
</dbReference>
<proteinExistence type="predicted"/>
<accession>A0A498BWL0</accession>
<dbReference type="PROSITE" id="PS51257">
    <property type="entry name" value="PROKAR_LIPOPROTEIN"/>
    <property type="match status" value="1"/>
</dbReference>
<feature type="chain" id="PRO_5038523127" description="Lipoprotein" evidence="1">
    <location>
        <begin position="25"/>
        <end position="148"/>
    </location>
</feature>
<dbReference type="Proteomes" id="UP000273158">
    <property type="component" value="Unassembled WGS sequence"/>
</dbReference>
<keyword evidence="1" id="KW-0732">Signal</keyword>
<comment type="caution">
    <text evidence="2">The sequence shown here is derived from an EMBL/GenBank/DDBJ whole genome shotgun (WGS) entry which is preliminary data.</text>
</comment>
<keyword evidence="3" id="KW-1185">Reference proteome</keyword>